<accession>A0A495ERG5</accession>
<evidence type="ECO:0000256" key="1">
    <source>
        <dbReference type="SAM" id="MobiDB-lite"/>
    </source>
</evidence>
<organism evidence="2 3">
    <name type="scientific">Arthrobacter oryzae</name>
    <dbReference type="NCBI Taxonomy" id="409290"/>
    <lineage>
        <taxon>Bacteria</taxon>
        <taxon>Bacillati</taxon>
        <taxon>Actinomycetota</taxon>
        <taxon>Actinomycetes</taxon>
        <taxon>Micrococcales</taxon>
        <taxon>Micrococcaceae</taxon>
        <taxon>Arthrobacter</taxon>
    </lineage>
</organism>
<evidence type="ECO:0000313" key="3">
    <source>
        <dbReference type="Proteomes" id="UP000276055"/>
    </source>
</evidence>
<gene>
    <name evidence="2" type="ORF">C8D78_2824</name>
</gene>
<dbReference type="RefSeq" id="WP_120954489.1">
    <property type="nucleotide sequence ID" value="NZ_RBIR01000006.1"/>
</dbReference>
<evidence type="ECO:0000313" key="2">
    <source>
        <dbReference type="EMBL" id="RKR18627.1"/>
    </source>
</evidence>
<dbReference type="AlphaFoldDB" id="A0A495ERG5"/>
<dbReference type="EMBL" id="RBIR01000006">
    <property type="protein sequence ID" value="RKR18627.1"/>
    <property type="molecule type" value="Genomic_DNA"/>
</dbReference>
<name>A0A495ERG5_9MICC</name>
<proteinExistence type="predicted"/>
<comment type="caution">
    <text evidence="2">The sequence shown here is derived from an EMBL/GenBank/DDBJ whole genome shotgun (WGS) entry which is preliminary data.</text>
</comment>
<reference evidence="2 3" key="1">
    <citation type="submission" date="2018-10" db="EMBL/GenBank/DDBJ databases">
        <title>Genomic Encyclopedia of Type Strains, Phase IV (KMG-IV): sequencing the most valuable type-strain genomes for metagenomic binning, comparative biology and taxonomic classification.</title>
        <authorList>
            <person name="Goeker M."/>
        </authorList>
    </citation>
    <scope>NUCLEOTIDE SEQUENCE [LARGE SCALE GENOMIC DNA]</scope>
    <source>
        <strain evidence="2 3">DSM 25586</strain>
    </source>
</reference>
<dbReference type="Proteomes" id="UP000276055">
    <property type="component" value="Unassembled WGS sequence"/>
</dbReference>
<protein>
    <submittedName>
        <fullName evidence="2">Uncharacterized protein</fullName>
    </submittedName>
</protein>
<feature type="compositionally biased region" description="Basic and acidic residues" evidence="1">
    <location>
        <begin position="8"/>
        <end position="29"/>
    </location>
</feature>
<sequence length="62" mass="7543">MCYSNYKDFGRDTRKDAAREPKERRAPRAEAKDFKFWAFPRRSKEFTVEEPEKVVDRSREKV</sequence>
<feature type="region of interest" description="Disordered" evidence="1">
    <location>
        <begin position="1"/>
        <end position="29"/>
    </location>
</feature>